<feature type="non-terminal residue" evidence="2">
    <location>
        <position position="1"/>
    </location>
</feature>
<organism evidence="2 3">
    <name type="scientific">Haematococcus lacustris</name>
    <name type="common">Green alga</name>
    <name type="synonym">Haematococcus pluvialis</name>
    <dbReference type="NCBI Taxonomy" id="44745"/>
    <lineage>
        <taxon>Eukaryota</taxon>
        <taxon>Viridiplantae</taxon>
        <taxon>Chlorophyta</taxon>
        <taxon>core chlorophytes</taxon>
        <taxon>Chlorophyceae</taxon>
        <taxon>CS clade</taxon>
        <taxon>Chlamydomonadales</taxon>
        <taxon>Haematococcaceae</taxon>
        <taxon>Haematococcus</taxon>
    </lineage>
</organism>
<dbReference type="Proteomes" id="UP000485058">
    <property type="component" value="Unassembled WGS sequence"/>
</dbReference>
<dbReference type="SUPFAM" id="SSF48452">
    <property type="entry name" value="TPR-like"/>
    <property type="match status" value="1"/>
</dbReference>
<dbReference type="GO" id="GO:0030515">
    <property type="term" value="F:snoRNA binding"/>
    <property type="evidence" value="ECO:0007669"/>
    <property type="project" value="InterPro"/>
</dbReference>
<sequence>MAWIQHCKHSKSTKQLSKVVTKALHRHSHVPALWIEAAAWDFEHTGNVAAARALMQQGLRHCKSDESMWTEYVRLEMMYVARLRARRAVLGLPNPEVVEDLAKRQASAAADKRAAKRARKAVPAGTWWPVPSQQ</sequence>
<protein>
    <submittedName>
        <fullName evidence="2">Uncharacterized protein</fullName>
    </submittedName>
</protein>
<dbReference type="GO" id="GO:0032040">
    <property type="term" value="C:small-subunit processome"/>
    <property type="evidence" value="ECO:0007669"/>
    <property type="project" value="TreeGrafter"/>
</dbReference>
<comment type="caution">
    <text evidence="2">The sequence shown here is derived from an EMBL/GenBank/DDBJ whole genome shotgun (WGS) entry which is preliminary data.</text>
</comment>
<dbReference type="SMART" id="SM00386">
    <property type="entry name" value="HAT"/>
    <property type="match status" value="1"/>
</dbReference>
<dbReference type="GO" id="GO:0000462">
    <property type="term" value="P:maturation of SSU-rRNA from tricistronic rRNA transcript (SSU-rRNA, 5.8S rRNA, LSU-rRNA)"/>
    <property type="evidence" value="ECO:0007669"/>
    <property type="project" value="InterPro"/>
</dbReference>
<gene>
    <name evidence="2" type="ORF">HaLaN_29763</name>
</gene>
<evidence type="ECO:0000313" key="3">
    <source>
        <dbReference type="Proteomes" id="UP000485058"/>
    </source>
</evidence>
<dbReference type="PANTHER" id="PTHR23271:SF1">
    <property type="entry name" value="U3 SMALL NUCLEOLAR RNA-ASSOCIATED PROTEIN 6 HOMOLOG"/>
    <property type="match status" value="1"/>
</dbReference>
<dbReference type="AlphaFoldDB" id="A0A6A0AG51"/>
<comment type="similarity">
    <text evidence="1">Belongs to the UTP6 family.</text>
</comment>
<dbReference type="InterPro" id="IPR013949">
    <property type="entry name" value="Utp6"/>
</dbReference>
<evidence type="ECO:0000313" key="2">
    <source>
        <dbReference type="EMBL" id="GFH30837.1"/>
    </source>
</evidence>
<dbReference type="InterPro" id="IPR003107">
    <property type="entry name" value="HAT"/>
</dbReference>
<evidence type="ECO:0000256" key="1">
    <source>
        <dbReference type="ARBA" id="ARBA00010734"/>
    </source>
</evidence>
<dbReference type="PANTHER" id="PTHR23271">
    <property type="entry name" value="HEPATOCELLULAR CARCINOMA-ASSOCIATED ANTIGEN 66"/>
    <property type="match status" value="1"/>
</dbReference>
<name>A0A6A0AG51_HAELA</name>
<keyword evidence="3" id="KW-1185">Reference proteome</keyword>
<proteinExistence type="inferred from homology"/>
<dbReference type="GO" id="GO:0034388">
    <property type="term" value="C:Pwp2p-containing subcomplex of 90S preribosome"/>
    <property type="evidence" value="ECO:0007669"/>
    <property type="project" value="TreeGrafter"/>
</dbReference>
<reference evidence="2 3" key="1">
    <citation type="submission" date="2020-02" db="EMBL/GenBank/DDBJ databases">
        <title>Draft genome sequence of Haematococcus lacustris strain NIES-144.</title>
        <authorList>
            <person name="Morimoto D."/>
            <person name="Nakagawa S."/>
            <person name="Yoshida T."/>
            <person name="Sawayama S."/>
        </authorList>
    </citation>
    <scope>NUCLEOTIDE SEQUENCE [LARGE SCALE GENOMIC DNA]</scope>
    <source>
        <strain evidence="2 3">NIES-144</strain>
    </source>
</reference>
<dbReference type="EMBL" id="BLLF01005177">
    <property type="protein sequence ID" value="GFH30837.1"/>
    <property type="molecule type" value="Genomic_DNA"/>
</dbReference>
<dbReference type="Gene3D" id="1.25.40.10">
    <property type="entry name" value="Tetratricopeptide repeat domain"/>
    <property type="match status" value="1"/>
</dbReference>
<dbReference type="InterPro" id="IPR011990">
    <property type="entry name" value="TPR-like_helical_dom_sf"/>
</dbReference>
<accession>A0A6A0AG51</accession>